<keyword evidence="3" id="KW-1185">Reference proteome</keyword>
<dbReference type="AlphaFoldDB" id="A0A841C1B6"/>
<reference evidence="2 3" key="1">
    <citation type="submission" date="2020-08" db="EMBL/GenBank/DDBJ databases">
        <title>Sequencing the genomes of 1000 actinobacteria strains.</title>
        <authorList>
            <person name="Klenk H.-P."/>
        </authorList>
    </citation>
    <scope>NUCLEOTIDE SEQUENCE [LARGE SCALE GENOMIC DNA]</scope>
    <source>
        <strain evidence="2 3">DSM 45362</strain>
    </source>
</reference>
<dbReference type="EMBL" id="JACHMN010000003">
    <property type="protein sequence ID" value="MBB5872852.1"/>
    <property type="molecule type" value="Genomic_DNA"/>
</dbReference>
<comment type="caution">
    <text evidence="2">The sequence shown here is derived from an EMBL/GenBank/DDBJ whole genome shotgun (WGS) entry which is preliminary data.</text>
</comment>
<organism evidence="2 3">
    <name type="scientific">Allocatelliglobosispora scoriae</name>
    <dbReference type="NCBI Taxonomy" id="643052"/>
    <lineage>
        <taxon>Bacteria</taxon>
        <taxon>Bacillati</taxon>
        <taxon>Actinomycetota</taxon>
        <taxon>Actinomycetes</taxon>
        <taxon>Micromonosporales</taxon>
        <taxon>Micromonosporaceae</taxon>
        <taxon>Allocatelliglobosispora</taxon>
    </lineage>
</organism>
<protein>
    <submittedName>
        <fullName evidence="2">Acyl carrier protein</fullName>
    </submittedName>
</protein>
<sequence>MSTETFTQDDLMTLLVAKVGLPDSARTDDPSATFADVGLDSLAYLQMQAELAAGYAVEIPGDQPLSFSFGDIVTAVNARPALVEEGSR</sequence>
<dbReference type="Pfam" id="PF00550">
    <property type="entry name" value="PP-binding"/>
    <property type="match status" value="1"/>
</dbReference>
<dbReference type="SUPFAM" id="SSF47336">
    <property type="entry name" value="ACP-like"/>
    <property type="match status" value="1"/>
</dbReference>
<dbReference type="InterPro" id="IPR036736">
    <property type="entry name" value="ACP-like_sf"/>
</dbReference>
<proteinExistence type="predicted"/>
<evidence type="ECO:0000259" key="1">
    <source>
        <dbReference type="Pfam" id="PF00550"/>
    </source>
</evidence>
<feature type="domain" description="Carrier" evidence="1">
    <location>
        <begin position="11"/>
        <end position="62"/>
    </location>
</feature>
<accession>A0A841C1B6</accession>
<name>A0A841C1B6_9ACTN</name>
<dbReference type="Gene3D" id="1.10.1200.10">
    <property type="entry name" value="ACP-like"/>
    <property type="match status" value="1"/>
</dbReference>
<dbReference type="Proteomes" id="UP000587527">
    <property type="component" value="Unassembled WGS sequence"/>
</dbReference>
<evidence type="ECO:0000313" key="3">
    <source>
        <dbReference type="Proteomes" id="UP000587527"/>
    </source>
</evidence>
<dbReference type="RefSeq" id="WP_184843117.1">
    <property type="nucleotide sequence ID" value="NZ_JACHMN010000003.1"/>
</dbReference>
<evidence type="ECO:0000313" key="2">
    <source>
        <dbReference type="EMBL" id="MBB5872852.1"/>
    </source>
</evidence>
<dbReference type="InterPro" id="IPR009081">
    <property type="entry name" value="PP-bd_ACP"/>
</dbReference>
<gene>
    <name evidence="2" type="ORF">F4553_006286</name>
</gene>